<proteinExistence type="predicted"/>
<evidence type="ECO:0000313" key="1">
    <source>
        <dbReference type="EMBL" id="RIW01492.1"/>
    </source>
</evidence>
<gene>
    <name evidence="1" type="ORF">DS957_026190</name>
</gene>
<accession>A0A8B3E4C7</accession>
<organism evidence="1 2">
    <name type="scientific">Vibrio harveyi</name>
    <name type="common">Beneckea harveyi</name>
    <dbReference type="NCBI Taxonomy" id="669"/>
    <lineage>
        <taxon>Bacteria</taxon>
        <taxon>Pseudomonadati</taxon>
        <taxon>Pseudomonadota</taxon>
        <taxon>Gammaproteobacteria</taxon>
        <taxon>Vibrionales</taxon>
        <taxon>Vibrionaceae</taxon>
        <taxon>Vibrio</taxon>
    </lineage>
</organism>
<sequence>MGQFGVAVGKSKTIIAIMVGVAWSGMTAASELINFNEQDTLNSINTAYDQQYSALRIDENISHYNKLNAEIESTKIKLATNVEMIKSDSNRLKDKLVDGVYDESLILTLRNMSAKVNSMKKEIETAGKLLVETKQQLSQDQQEASQIERVKNDALLALYEKIKARHLNESKRVINDTYSGQLQCNVAESLSTCVNRNLPSIKNAFVLSKGGLSRIKLTSFKVVDANQKLNGDLSFTADASYKHNYSANTEVELRQALDLDNVRFVFRSNSPQTVFYINDQEVGSGERVDVTGNYVGIYSVRAVNNHKTQSLKLNLKNGGNYFFPFASKASAPKAVPTRLAVEDKTDANSEKAQPKDTVRFSESLLPPKVVAELESAEEPDLQRYTNKVLYKDEAFTYLLPRFRGNKKSHDIFLSQADAQKYCERLSSRLPNKAAYEYLRLYTYLSPGDYWTKDGKVYSSEKHEELDQAFDTNKFICMVNMN</sequence>
<reference evidence="1 2" key="1">
    <citation type="submission" date="2018-08" db="EMBL/GenBank/DDBJ databases">
        <title>Vibrio harveyi strains pathogenic to white snook Centropomus viridis Lockington (1877) and potential probiotic bacteria.</title>
        <authorList>
            <person name="Soto-Rodriguez S."/>
            <person name="Gomez-Gil B."/>
            <person name="Lozano-Olvera R."/>
        </authorList>
    </citation>
    <scope>NUCLEOTIDE SEQUENCE [LARGE SCALE GENOMIC DNA]</scope>
    <source>
        <strain evidence="1 2">CAIM 1508</strain>
    </source>
</reference>
<dbReference type="Proteomes" id="UP000253437">
    <property type="component" value="Unassembled WGS sequence"/>
</dbReference>
<comment type="caution">
    <text evidence="1">The sequence shown here is derived from an EMBL/GenBank/DDBJ whole genome shotgun (WGS) entry which is preliminary data.</text>
</comment>
<dbReference type="AlphaFoldDB" id="A0A8B3E4C7"/>
<protein>
    <submittedName>
        <fullName evidence="1">Uncharacterized protein</fullName>
    </submittedName>
</protein>
<evidence type="ECO:0000313" key="2">
    <source>
        <dbReference type="Proteomes" id="UP000253437"/>
    </source>
</evidence>
<name>A0A8B3E4C7_VIBHA</name>
<dbReference type="EMBL" id="QOUW02000198">
    <property type="protein sequence ID" value="RIW01492.1"/>
    <property type="molecule type" value="Genomic_DNA"/>
</dbReference>